<dbReference type="GO" id="GO:0006886">
    <property type="term" value="P:intracellular protein transport"/>
    <property type="evidence" value="ECO:0007669"/>
    <property type="project" value="UniProtKB-UniRule"/>
</dbReference>
<dbReference type="KEGG" id="aqu:100634389"/>
<dbReference type="FunFam" id="3.30.450.60:FF:000010">
    <property type="entry name" value="AP complex subunit sigma"/>
    <property type="match status" value="1"/>
</dbReference>
<comment type="function">
    <text evidence="6">Component of the adaptor protein complex 4 (AP-4). Adaptor protein complexes are vesicle coat components involved both in vesicle formation and cargo selection. They control the vesicular transport of proteins in different trafficking pathways. AP-4 forms a non clathrin-associated coat on vesicles departing the trans-Golgi network (TGN) and may be involved in the targeting of proteins from the trans-Golgi network (TGN) to the endosomal-lysosomal system. It is also involved in protein sorting to the basolateral membrane in epithelial cells and the proper asymmetric localization of somatodendritic proteins in neurons. AP-4 is involved in the recognition and binding of tyrosine-based sorting signals found in the cytoplasmic part of cargos, but may also recognize other types of sorting signal.</text>
</comment>
<dbReference type="Proteomes" id="UP000007879">
    <property type="component" value="Unassembled WGS sequence"/>
</dbReference>
<evidence type="ECO:0000256" key="7">
    <source>
        <dbReference type="ARBA" id="ARBA00062526"/>
    </source>
</evidence>
<evidence type="ECO:0000256" key="2">
    <source>
        <dbReference type="ARBA" id="ARBA00006972"/>
    </source>
</evidence>
<dbReference type="GeneID" id="100634389"/>
<evidence type="ECO:0000256" key="8">
    <source>
        <dbReference type="PIRNR" id="PIRNR015588"/>
    </source>
</evidence>
<dbReference type="GO" id="GO:0030117">
    <property type="term" value="C:membrane coat"/>
    <property type="evidence" value="ECO:0007669"/>
    <property type="project" value="InterPro"/>
</dbReference>
<evidence type="ECO:0000256" key="5">
    <source>
        <dbReference type="ARBA" id="ARBA00023136"/>
    </source>
</evidence>
<keyword evidence="3 8" id="KW-0813">Transport</keyword>
<comment type="subunit">
    <text evidence="7">Adaptor protein complex 4 (AP-4) is a heterotetramer composed of two large adaptins (epsilon-type subunit AP4E1 and beta-type subunit AP4B1), a medium adaptin (mu-type subunit AP4M1) and a small adaptin (sigma-type AP4S1).</text>
</comment>
<proteinExistence type="inferred from homology"/>
<evidence type="ECO:0000313" key="11">
    <source>
        <dbReference type="Proteomes" id="UP000007879"/>
    </source>
</evidence>
<evidence type="ECO:0000313" key="10">
    <source>
        <dbReference type="EnsemblMetazoa" id="XP_003384751.1"/>
    </source>
</evidence>
<keyword evidence="4 8" id="KW-0653">Protein transport</keyword>
<evidence type="ECO:0000256" key="3">
    <source>
        <dbReference type="ARBA" id="ARBA00022448"/>
    </source>
</evidence>
<sequence length="145" mass="17119">MIKFVLLVNKQGQTRLSQYYEHTRIDERVNIEADIVRKCLARNEDQCSFMEYRNFKVVYRKYASLYFIIAIDNTENELSILEFIHNVVETYDRFFDSVCELDIMFNIDKAHMILDEMIINGEITETNKDRVLAPVAVLDRAAGHK</sequence>
<dbReference type="EnsemblMetazoa" id="XM_003384703.3">
    <property type="protein sequence ID" value="XP_003384751.1"/>
    <property type="gene ID" value="LOC100634389"/>
</dbReference>
<reference evidence="10" key="2">
    <citation type="submission" date="2024-06" db="UniProtKB">
        <authorList>
            <consortium name="EnsemblMetazoa"/>
        </authorList>
    </citation>
    <scope>IDENTIFICATION</scope>
</reference>
<dbReference type="CDD" id="cd14832">
    <property type="entry name" value="AP4_sigma"/>
    <property type="match status" value="1"/>
</dbReference>
<dbReference type="Gene3D" id="3.30.450.60">
    <property type="match status" value="1"/>
</dbReference>
<keyword evidence="5 8" id="KW-0472">Membrane</keyword>
<dbReference type="InterPro" id="IPR000804">
    <property type="entry name" value="Clathrin_sm-chain_CS"/>
</dbReference>
<dbReference type="PROSITE" id="PS00989">
    <property type="entry name" value="CLAT_ADAPTOR_S"/>
    <property type="match status" value="1"/>
</dbReference>
<reference evidence="11" key="1">
    <citation type="journal article" date="2010" name="Nature">
        <title>The Amphimedon queenslandica genome and the evolution of animal complexity.</title>
        <authorList>
            <person name="Srivastava M."/>
            <person name="Simakov O."/>
            <person name="Chapman J."/>
            <person name="Fahey B."/>
            <person name="Gauthier M.E."/>
            <person name="Mitros T."/>
            <person name="Richards G.S."/>
            <person name="Conaco C."/>
            <person name="Dacre M."/>
            <person name="Hellsten U."/>
            <person name="Larroux C."/>
            <person name="Putnam N.H."/>
            <person name="Stanke M."/>
            <person name="Adamska M."/>
            <person name="Darling A."/>
            <person name="Degnan S.M."/>
            <person name="Oakley T.H."/>
            <person name="Plachetzki D.C."/>
            <person name="Zhai Y."/>
            <person name="Adamski M."/>
            <person name="Calcino A."/>
            <person name="Cummins S.F."/>
            <person name="Goodstein D.M."/>
            <person name="Harris C."/>
            <person name="Jackson D.J."/>
            <person name="Leys S.P."/>
            <person name="Shu S."/>
            <person name="Woodcroft B.J."/>
            <person name="Vervoort M."/>
            <person name="Kosik K.S."/>
            <person name="Manning G."/>
            <person name="Degnan B.M."/>
            <person name="Rokhsar D.S."/>
        </authorList>
    </citation>
    <scope>NUCLEOTIDE SEQUENCE [LARGE SCALE GENOMIC DNA]</scope>
</reference>
<protein>
    <recommendedName>
        <fullName evidence="8">AP complex subunit sigma</fullName>
    </recommendedName>
</protein>
<dbReference type="GO" id="GO:0012505">
    <property type="term" value="C:endomembrane system"/>
    <property type="evidence" value="ECO:0007669"/>
    <property type="project" value="UniProtKB-SubCell"/>
</dbReference>
<dbReference type="SUPFAM" id="SSF64356">
    <property type="entry name" value="SNARE-like"/>
    <property type="match status" value="1"/>
</dbReference>
<dbReference type="PIRSF" id="PIRSF015588">
    <property type="entry name" value="AP_complex_sigma"/>
    <property type="match status" value="1"/>
</dbReference>
<dbReference type="InterPro" id="IPR016635">
    <property type="entry name" value="AP_complex_ssu"/>
</dbReference>
<name>A0AAN0IBK9_AMPQE</name>
<comment type="similarity">
    <text evidence="2 8">Belongs to the adaptor complexes small subunit family.</text>
</comment>
<dbReference type="PANTHER" id="PTHR11753">
    <property type="entry name" value="ADAPTOR COMPLEXES SMALL SUBUNIT FAMILY"/>
    <property type="match status" value="1"/>
</dbReference>
<dbReference type="AlphaFoldDB" id="A0AAN0IBK9"/>
<dbReference type="GO" id="GO:0016192">
    <property type="term" value="P:vesicle-mediated transport"/>
    <property type="evidence" value="ECO:0007669"/>
    <property type="project" value="InterPro"/>
</dbReference>
<feature type="domain" description="AP complex mu/sigma subunit" evidence="9">
    <location>
        <begin position="1"/>
        <end position="141"/>
    </location>
</feature>
<evidence type="ECO:0000256" key="1">
    <source>
        <dbReference type="ARBA" id="ARBA00004308"/>
    </source>
</evidence>
<accession>A0AAN0IBK9</accession>
<dbReference type="InterPro" id="IPR022775">
    <property type="entry name" value="AP_mu_sigma_su"/>
</dbReference>
<evidence type="ECO:0000256" key="6">
    <source>
        <dbReference type="ARBA" id="ARBA00053594"/>
    </source>
</evidence>
<dbReference type="RefSeq" id="XP_003384751.1">
    <property type="nucleotide sequence ID" value="XM_003384703.3"/>
</dbReference>
<dbReference type="Pfam" id="PF01217">
    <property type="entry name" value="Clat_adaptor_s"/>
    <property type="match status" value="1"/>
</dbReference>
<evidence type="ECO:0000259" key="9">
    <source>
        <dbReference type="Pfam" id="PF01217"/>
    </source>
</evidence>
<organism evidence="10 11">
    <name type="scientific">Amphimedon queenslandica</name>
    <name type="common">Sponge</name>
    <dbReference type="NCBI Taxonomy" id="400682"/>
    <lineage>
        <taxon>Eukaryota</taxon>
        <taxon>Metazoa</taxon>
        <taxon>Porifera</taxon>
        <taxon>Demospongiae</taxon>
        <taxon>Heteroscleromorpha</taxon>
        <taxon>Haplosclerida</taxon>
        <taxon>Niphatidae</taxon>
        <taxon>Amphimedon</taxon>
    </lineage>
</organism>
<dbReference type="InterPro" id="IPR011012">
    <property type="entry name" value="Longin-like_dom_sf"/>
</dbReference>
<keyword evidence="11" id="KW-1185">Reference proteome</keyword>
<evidence type="ECO:0000256" key="4">
    <source>
        <dbReference type="ARBA" id="ARBA00022927"/>
    </source>
</evidence>
<comment type="subcellular location">
    <subcellularLocation>
        <location evidence="1">Endomembrane system</location>
    </subcellularLocation>
</comment>